<name>A0AAN9Q0P4_CLITE</name>
<dbReference type="Proteomes" id="UP001359559">
    <property type="component" value="Unassembled WGS sequence"/>
</dbReference>
<evidence type="ECO:0000259" key="1">
    <source>
        <dbReference type="Pfam" id="PF07059"/>
    </source>
</evidence>
<comment type="caution">
    <text evidence="2">The sequence shown here is derived from an EMBL/GenBank/DDBJ whole genome shotgun (WGS) entry which is preliminary data.</text>
</comment>
<protein>
    <recommendedName>
        <fullName evidence="1">Protein ENHANCED DISEASE RESISTANCE 2 C-terminal domain-containing protein</fullName>
    </recommendedName>
</protein>
<dbReference type="PANTHER" id="PTHR31558">
    <property type="entry name" value="CW14 PROTEIN"/>
    <property type="match status" value="1"/>
</dbReference>
<dbReference type="AlphaFoldDB" id="A0AAN9Q0P4"/>
<dbReference type="InterPro" id="IPR009769">
    <property type="entry name" value="EDR2_C"/>
</dbReference>
<evidence type="ECO:0000313" key="3">
    <source>
        <dbReference type="Proteomes" id="UP001359559"/>
    </source>
</evidence>
<accession>A0AAN9Q0P4</accession>
<proteinExistence type="predicted"/>
<dbReference type="Pfam" id="PF07059">
    <property type="entry name" value="EDR2_C"/>
    <property type="match status" value="1"/>
</dbReference>
<gene>
    <name evidence="2" type="ORF">RJT34_01893</name>
</gene>
<feature type="domain" description="Protein ENHANCED DISEASE RESISTANCE 2 C-terminal" evidence="1">
    <location>
        <begin position="199"/>
        <end position="441"/>
    </location>
</feature>
<dbReference type="EMBL" id="JAYKXN010000001">
    <property type="protein sequence ID" value="KAK7317552.1"/>
    <property type="molecule type" value="Genomic_DNA"/>
</dbReference>
<reference evidence="2 3" key="1">
    <citation type="submission" date="2024-01" db="EMBL/GenBank/DDBJ databases">
        <title>The genomes of 5 underutilized Papilionoideae crops provide insights into root nodulation and disease resistance.</title>
        <authorList>
            <person name="Yuan L."/>
        </authorList>
    </citation>
    <scope>NUCLEOTIDE SEQUENCE [LARGE SCALE GENOMIC DNA]</scope>
    <source>
        <strain evidence="2">LY-2023</strain>
        <tissue evidence="2">Leaf</tissue>
    </source>
</reference>
<organism evidence="2 3">
    <name type="scientific">Clitoria ternatea</name>
    <name type="common">Butterfly pea</name>
    <dbReference type="NCBI Taxonomy" id="43366"/>
    <lineage>
        <taxon>Eukaryota</taxon>
        <taxon>Viridiplantae</taxon>
        <taxon>Streptophyta</taxon>
        <taxon>Embryophyta</taxon>
        <taxon>Tracheophyta</taxon>
        <taxon>Spermatophyta</taxon>
        <taxon>Magnoliopsida</taxon>
        <taxon>eudicotyledons</taxon>
        <taxon>Gunneridae</taxon>
        <taxon>Pentapetalae</taxon>
        <taxon>rosids</taxon>
        <taxon>fabids</taxon>
        <taxon>Fabales</taxon>
        <taxon>Fabaceae</taxon>
        <taxon>Papilionoideae</taxon>
        <taxon>50 kb inversion clade</taxon>
        <taxon>NPAAA clade</taxon>
        <taxon>indigoferoid/millettioid clade</taxon>
        <taxon>Phaseoleae</taxon>
        <taxon>Clitoria</taxon>
    </lineage>
</organism>
<dbReference type="PANTHER" id="PTHR31558:SF3">
    <property type="entry name" value="CW14 PROTEIN"/>
    <property type="match status" value="1"/>
</dbReference>
<evidence type="ECO:0000313" key="2">
    <source>
        <dbReference type="EMBL" id="KAK7317552.1"/>
    </source>
</evidence>
<keyword evidence="3" id="KW-1185">Reference proteome</keyword>
<sequence length="455" mass="51346">MGACVSKTRGGEGRRLRFSKKSWKRRCGLRKKVSSHMSNESLDKVDLSDHSLANPTFQAGTTEEVWFDSVAVFDSDCDDDYQSVADEMKSLDGTEANGGFDGSIHEANGHVSVNTLFNKDDKDFYDQGILPNNFLSCRSSTDKISLCFDPNAINKAPAKHSFRTSATATLFSSKTFLRKPLAGLQVPFCPIEKKMLDCWSHIDPSTFKVRGANYLKDKKRDFSPNYAAYYPFGLDVFLSPRKVNNIARFVELPVTSSSSKLPPILVVNVQIPLYPASIFESEYDGEGVNFVLYCKLSESYASELPLSYQENIRKLMIDGEVEKVKGFPRSSTVPFRDRLKILGHLVNPEDLHLNAAERKLVQVYNGKPLLTRPQHEFYVGENYFEIDLDVHRFCYIARKAFETVMDTLKICILDLGLTIQGNKAEELPEIVLCGIRVNGIDYKNYQKLDLTEDPI</sequence>